<dbReference type="RefSeq" id="WP_118863719.1">
    <property type="nucleotide sequence ID" value="NZ_QWLV01000002.1"/>
</dbReference>
<gene>
    <name evidence="6" type="ORF">D1610_05555</name>
</gene>
<evidence type="ECO:0000256" key="1">
    <source>
        <dbReference type="ARBA" id="ARBA00001561"/>
    </source>
</evidence>
<evidence type="ECO:0000256" key="2">
    <source>
        <dbReference type="ARBA" id="ARBA00011901"/>
    </source>
</evidence>
<dbReference type="Gene3D" id="3.40.630.40">
    <property type="entry name" value="Zn-dependent exopeptidases"/>
    <property type="match status" value="1"/>
</dbReference>
<dbReference type="OrthoDB" id="9806267at2"/>
<comment type="catalytic activity">
    <reaction evidence="1">
        <text>Hydrolyzes the link between N-acetylmuramoyl residues and L-amino acid residues in certain cell-wall glycopeptides.</text>
        <dbReference type="EC" id="3.5.1.28"/>
    </reaction>
</comment>
<dbReference type="InterPro" id="IPR002508">
    <property type="entry name" value="MurNAc-LAA_cat"/>
</dbReference>
<dbReference type="SUPFAM" id="SSF53187">
    <property type="entry name" value="Zn-dependent exopeptidases"/>
    <property type="match status" value="1"/>
</dbReference>
<evidence type="ECO:0000313" key="6">
    <source>
        <dbReference type="EMBL" id="RHW18528.1"/>
    </source>
</evidence>
<proteinExistence type="predicted"/>
<feature type="signal peptide" evidence="4">
    <location>
        <begin position="1"/>
        <end position="20"/>
    </location>
</feature>
<dbReference type="GO" id="GO:0009253">
    <property type="term" value="P:peptidoglycan catabolic process"/>
    <property type="evidence" value="ECO:0007669"/>
    <property type="project" value="InterPro"/>
</dbReference>
<sequence>MGTIAWIMAWLFGAPAAAPAVEQVRVADNRVIIRFDGVVDGAKSFLVADPDRIAIDIAGATAGESARAAGLVAAVRQADRPGEGARILLDLTRPAIVGGGRFTDDGRGLILDLRPVDAAAFASAARAAAASFSSPAGARANADRYSVSLPVPPKQPSVLPEITGGDETRPLVVIDAGHGGHDPGAISPHDGTYEKDVTLAIARATRDALVATGRVRVALTRDSDRFLVLAERYRLARRMGADLFVSIHADSAENRNAHGATAYTLSEIASDKEAARLAARENRADILAGVNLGAETNAVSSILIDLTQRETMNASASFARLLGREAEPLIPTRDVFHRMASLIVLKAPDMPSILFETGYLSNEDDVRRLTSRDGRRAVAESLSNAIEIHFARRLAAR</sequence>
<dbReference type="CDD" id="cd02696">
    <property type="entry name" value="MurNAc-LAA"/>
    <property type="match status" value="1"/>
</dbReference>
<keyword evidence="3" id="KW-0378">Hydrolase</keyword>
<reference evidence="6 7" key="1">
    <citation type="submission" date="2018-08" db="EMBL/GenBank/DDBJ databases">
        <title>The multiple taxonomic identification of Sphingomonas gilva.</title>
        <authorList>
            <person name="Zhu D."/>
            <person name="Zheng S."/>
        </authorList>
    </citation>
    <scope>NUCLEOTIDE SEQUENCE [LARGE SCALE GENOMIC DNA]</scope>
    <source>
        <strain evidence="6 7">ZDH117</strain>
    </source>
</reference>
<keyword evidence="7" id="KW-1185">Reference proteome</keyword>
<dbReference type="GO" id="GO:0030288">
    <property type="term" value="C:outer membrane-bounded periplasmic space"/>
    <property type="evidence" value="ECO:0007669"/>
    <property type="project" value="TreeGrafter"/>
</dbReference>
<evidence type="ECO:0000313" key="7">
    <source>
        <dbReference type="Proteomes" id="UP000266693"/>
    </source>
</evidence>
<dbReference type="GO" id="GO:0008745">
    <property type="term" value="F:N-acetylmuramoyl-L-alanine amidase activity"/>
    <property type="evidence" value="ECO:0007669"/>
    <property type="project" value="UniProtKB-EC"/>
</dbReference>
<evidence type="ECO:0000256" key="4">
    <source>
        <dbReference type="SAM" id="SignalP"/>
    </source>
</evidence>
<dbReference type="SMART" id="SM00646">
    <property type="entry name" value="Ami_3"/>
    <property type="match status" value="1"/>
</dbReference>
<protein>
    <recommendedName>
        <fullName evidence="2">N-acetylmuramoyl-L-alanine amidase</fullName>
        <ecNumber evidence="2">3.5.1.28</ecNumber>
    </recommendedName>
</protein>
<accession>A0A396RQ13</accession>
<evidence type="ECO:0000256" key="3">
    <source>
        <dbReference type="ARBA" id="ARBA00022801"/>
    </source>
</evidence>
<dbReference type="Gene3D" id="2.60.40.3500">
    <property type="match status" value="1"/>
</dbReference>
<dbReference type="InterPro" id="IPR050695">
    <property type="entry name" value="N-acetylmuramoyl_amidase_3"/>
</dbReference>
<dbReference type="EC" id="3.5.1.28" evidence="2"/>
<dbReference type="EMBL" id="QWLV01000002">
    <property type="protein sequence ID" value="RHW18528.1"/>
    <property type="molecule type" value="Genomic_DNA"/>
</dbReference>
<comment type="caution">
    <text evidence="6">The sequence shown here is derived from an EMBL/GenBank/DDBJ whole genome shotgun (WGS) entry which is preliminary data.</text>
</comment>
<feature type="domain" description="MurNAc-LAA" evidence="5">
    <location>
        <begin position="233"/>
        <end position="387"/>
    </location>
</feature>
<organism evidence="6 7">
    <name type="scientific">Sphingomonas gilva</name>
    <dbReference type="NCBI Taxonomy" id="2305907"/>
    <lineage>
        <taxon>Bacteria</taxon>
        <taxon>Pseudomonadati</taxon>
        <taxon>Pseudomonadota</taxon>
        <taxon>Alphaproteobacteria</taxon>
        <taxon>Sphingomonadales</taxon>
        <taxon>Sphingomonadaceae</taxon>
        <taxon>Sphingomonas</taxon>
    </lineage>
</organism>
<dbReference type="Proteomes" id="UP000266693">
    <property type="component" value="Unassembled WGS sequence"/>
</dbReference>
<dbReference type="AlphaFoldDB" id="A0A396RQ13"/>
<evidence type="ECO:0000259" key="5">
    <source>
        <dbReference type="SMART" id="SM00646"/>
    </source>
</evidence>
<name>A0A396RQ13_9SPHN</name>
<keyword evidence="4" id="KW-0732">Signal</keyword>
<dbReference type="PANTHER" id="PTHR30404:SF0">
    <property type="entry name" value="N-ACETYLMURAMOYL-L-ALANINE AMIDASE AMIC"/>
    <property type="match status" value="1"/>
</dbReference>
<dbReference type="Pfam" id="PF01520">
    <property type="entry name" value="Amidase_3"/>
    <property type="match status" value="1"/>
</dbReference>
<dbReference type="PANTHER" id="PTHR30404">
    <property type="entry name" value="N-ACETYLMURAMOYL-L-ALANINE AMIDASE"/>
    <property type="match status" value="1"/>
</dbReference>
<feature type="chain" id="PRO_5017320102" description="N-acetylmuramoyl-L-alanine amidase" evidence="4">
    <location>
        <begin position="21"/>
        <end position="397"/>
    </location>
</feature>